<evidence type="ECO:0000256" key="1">
    <source>
        <dbReference type="SAM" id="SignalP"/>
    </source>
</evidence>
<feature type="signal peptide" evidence="1">
    <location>
        <begin position="1"/>
        <end position="21"/>
    </location>
</feature>
<reference evidence="2 3" key="1">
    <citation type="journal article" date="2015" name="BMC Genomics">
        <title>Comparative genomics and metabolic profiling of the genus Lysobacter.</title>
        <authorList>
            <person name="de Bruijn I."/>
            <person name="Cheng X."/>
            <person name="de Jager V."/>
            <person name="Exposito R.G."/>
            <person name="Watrous J."/>
            <person name="Patel N."/>
            <person name="Postma J."/>
            <person name="Dorrestein P.C."/>
            <person name="Kobayashi D."/>
            <person name="Raaijmakers J.M."/>
        </authorList>
    </citation>
    <scope>NUCLEOTIDE SEQUENCE [LARGE SCALE GENOMIC DNA]</scope>
    <source>
        <strain evidence="2 3">76</strain>
    </source>
</reference>
<protein>
    <recommendedName>
        <fullName evidence="4">Secreted protein</fullName>
    </recommendedName>
</protein>
<name>A0A0S2F3W4_LYSAN</name>
<proteinExistence type="predicted"/>
<dbReference type="PATRIC" id="fig|84531.8.peg.65"/>
<evidence type="ECO:0008006" key="4">
    <source>
        <dbReference type="Google" id="ProtNLM"/>
    </source>
</evidence>
<dbReference type="EMBL" id="CP011129">
    <property type="protein sequence ID" value="ALN78224.1"/>
    <property type="molecule type" value="Genomic_DNA"/>
</dbReference>
<dbReference type="AlphaFoldDB" id="A0A0S2F3W4"/>
<dbReference type="KEGG" id="lab:LA76x_0062"/>
<sequence>MRRRLIASAVLLLAASPFVHAKNACMIEGQVLGQIINECTETDPPASEDAPKPQCNSSLPGLAEIGGQVSARPVAACPSGAVAICDSPMNAKARIYYYKRNAAQIAAIKQACEMQRGQWVKP</sequence>
<dbReference type="Proteomes" id="UP000060787">
    <property type="component" value="Chromosome"/>
</dbReference>
<dbReference type="STRING" id="84531.LA76x_0062"/>
<dbReference type="RefSeq" id="WP_057916086.1">
    <property type="nucleotide sequence ID" value="NZ_CP011129.1"/>
</dbReference>
<evidence type="ECO:0000313" key="3">
    <source>
        <dbReference type="Proteomes" id="UP000060787"/>
    </source>
</evidence>
<dbReference type="eggNOG" id="ENOG502ZQNE">
    <property type="taxonomic scope" value="Bacteria"/>
</dbReference>
<keyword evidence="1" id="KW-0732">Signal</keyword>
<organism evidence="2 3">
    <name type="scientific">Lysobacter antibioticus</name>
    <dbReference type="NCBI Taxonomy" id="84531"/>
    <lineage>
        <taxon>Bacteria</taxon>
        <taxon>Pseudomonadati</taxon>
        <taxon>Pseudomonadota</taxon>
        <taxon>Gammaproteobacteria</taxon>
        <taxon>Lysobacterales</taxon>
        <taxon>Lysobacteraceae</taxon>
        <taxon>Lysobacter</taxon>
    </lineage>
</organism>
<keyword evidence="3" id="KW-1185">Reference proteome</keyword>
<evidence type="ECO:0000313" key="2">
    <source>
        <dbReference type="EMBL" id="ALN78224.1"/>
    </source>
</evidence>
<accession>A0A0S2F3W4</accession>
<gene>
    <name evidence="2" type="ORF">LA76x_0062</name>
</gene>
<feature type="chain" id="PRO_5006596789" description="Secreted protein" evidence="1">
    <location>
        <begin position="22"/>
        <end position="122"/>
    </location>
</feature>